<sequence length="264" mass="30556">MDKELFLKNKNTDIYVREKGSGPVLLMVHGSACDSSFYDEAEESLSENFRVITFDRRGYGRSNQYPTDNFSLEIQVEDIRMILEYIGEPIILFAHSAGCAVSAKFAIRYSEWVSKLILFEPFEESSVVENSIEAVWIQAIVELIRKEQYSLAMIRFSELMGDGDPESPPPTIREQEYMMTNYFHFIKNEFFHIFCSKVPYDKMDKDRTIFACSKGSYGNIFWKGIQKICEKTPFQVVGFPGYHNCPRDHASEFSKILKCCLGYE</sequence>
<dbReference type="RefSeq" id="WP_109729679.1">
    <property type="nucleotide sequence ID" value="NZ_BAAACK010000007.1"/>
</dbReference>
<dbReference type="PRINTS" id="PR00111">
    <property type="entry name" value="ABHYDROLASE"/>
</dbReference>
<dbReference type="InterPro" id="IPR029058">
    <property type="entry name" value="AB_hydrolase_fold"/>
</dbReference>
<dbReference type="Proteomes" id="UP000245845">
    <property type="component" value="Unassembled WGS sequence"/>
</dbReference>
<organism evidence="2 3">
    <name type="scientific">Faecalicatena orotica</name>
    <dbReference type="NCBI Taxonomy" id="1544"/>
    <lineage>
        <taxon>Bacteria</taxon>
        <taxon>Bacillati</taxon>
        <taxon>Bacillota</taxon>
        <taxon>Clostridia</taxon>
        <taxon>Lachnospirales</taxon>
        <taxon>Lachnospiraceae</taxon>
        <taxon>Faecalicatena</taxon>
    </lineage>
</organism>
<accession>A0A2Y9B9Q2</accession>
<feature type="domain" description="AB hydrolase-1" evidence="1">
    <location>
        <begin position="23"/>
        <end position="121"/>
    </location>
</feature>
<dbReference type="GO" id="GO:0016020">
    <property type="term" value="C:membrane"/>
    <property type="evidence" value="ECO:0007669"/>
    <property type="project" value="TreeGrafter"/>
</dbReference>
<dbReference type="InterPro" id="IPR000073">
    <property type="entry name" value="AB_hydrolase_1"/>
</dbReference>
<evidence type="ECO:0000313" key="2">
    <source>
        <dbReference type="EMBL" id="PWJ32341.1"/>
    </source>
</evidence>
<reference evidence="2 3" key="1">
    <citation type="submission" date="2018-05" db="EMBL/GenBank/DDBJ databases">
        <title>The Hungate 1000. A catalogue of reference genomes from the rumen microbiome.</title>
        <authorList>
            <person name="Kelly W."/>
        </authorList>
    </citation>
    <scope>NUCLEOTIDE SEQUENCE [LARGE SCALE GENOMIC DNA]</scope>
    <source>
        <strain evidence="2 3">NLAE-zl-C242</strain>
    </source>
</reference>
<proteinExistence type="predicted"/>
<gene>
    <name evidence="2" type="ORF">A8806_101629</name>
</gene>
<dbReference type="AlphaFoldDB" id="A0A2Y9B9Q2"/>
<evidence type="ECO:0000313" key="3">
    <source>
        <dbReference type="Proteomes" id="UP000245845"/>
    </source>
</evidence>
<dbReference type="OrthoDB" id="9776303at2"/>
<evidence type="ECO:0000259" key="1">
    <source>
        <dbReference type="Pfam" id="PF00561"/>
    </source>
</evidence>
<name>A0A2Y9B9Q2_9FIRM</name>
<keyword evidence="3" id="KW-1185">Reference proteome</keyword>
<dbReference type="PANTHER" id="PTHR43798">
    <property type="entry name" value="MONOACYLGLYCEROL LIPASE"/>
    <property type="match status" value="1"/>
</dbReference>
<dbReference type="Pfam" id="PF00561">
    <property type="entry name" value="Abhydrolase_1"/>
    <property type="match status" value="1"/>
</dbReference>
<dbReference type="InterPro" id="IPR050266">
    <property type="entry name" value="AB_hydrolase_sf"/>
</dbReference>
<dbReference type="EMBL" id="QGDL01000001">
    <property type="protein sequence ID" value="PWJ32341.1"/>
    <property type="molecule type" value="Genomic_DNA"/>
</dbReference>
<dbReference type="PANTHER" id="PTHR43798:SF33">
    <property type="entry name" value="HYDROLASE, PUTATIVE (AFU_ORTHOLOGUE AFUA_2G14860)-RELATED"/>
    <property type="match status" value="1"/>
</dbReference>
<comment type="caution">
    <text evidence="2">The sequence shown here is derived from an EMBL/GenBank/DDBJ whole genome shotgun (WGS) entry which is preliminary data.</text>
</comment>
<dbReference type="Gene3D" id="3.40.50.1820">
    <property type="entry name" value="alpha/beta hydrolase"/>
    <property type="match status" value="1"/>
</dbReference>
<dbReference type="SUPFAM" id="SSF53474">
    <property type="entry name" value="alpha/beta-Hydrolases"/>
    <property type="match status" value="1"/>
</dbReference>
<protein>
    <submittedName>
        <fullName evidence="2">Pimeloyl-ACP methyl ester carboxylesterase</fullName>
    </submittedName>
</protein>